<sequence length="251" mass="26346">MDSVFLVVTLGAVIAGFVQGLSGFAFGLVAMSFWAWVLDPRLAATLAVFGALVGQIIAAITVRRGFDLQRLLPFVLGGLLGIPLGVMLLPRMDMDWFKATLGVLLVLWCPAMLFAKNLPRISAGGRAADAAVGMAGGVLGGIGGFAGTLPTLWCTLRGFEKNAQRAVIQNFNLSVLLVTMGTYLATGIVTRDMLPLFAIVATAMLVPALLGAKLYIGISEARFRQIVLGLLTGSGVALLASAVPRLLERMA</sequence>
<organism evidence="9 10">
    <name type="scientific">Achromobacter anxifer</name>
    <dbReference type="NCBI Taxonomy" id="1287737"/>
    <lineage>
        <taxon>Bacteria</taxon>
        <taxon>Pseudomonadati</taxon>
        <taxon>Pseudomonadota</taxon>
        <taxon>Betaproteobacteria</taxon>
        <taxon>Burkholderiales</taxon>
        <taxon>Alcaligenaceae</taxon>
        <taxon>Achromobacter</taxon>
    </lineage>
</organism>
<dbReference type="PANTHER" id="PTHR30269:SF37">
    <property type="entry name" value="MEMBRANE TRANSPORTER PROTEIN"/>
    <property type="match status" value="1"/>
</dbReference>
<dbReference type="EMBL" id="CADILG010000015">
    <property type="protein sequence ID" value="CAB3865229.1"/>
    <property type="molecule type" value="Genomic_DNA"/>
</dbReference>
<evidence type="ECO:0000256" key="5">
    <source>
        <dbReference type="ARBA" id="ARBA00022692"/>
    </source>
</evidence>
<keyword evidence="7 8" id="KW-0472">Membrane</keyword>
<dbReference type="RefSeq" id="WP_175207310.1">
    <property type="nucleotide sequence ID" value="NZ_CADILG010000015.1"/>
</dbReference>
<dbReference type="InterPro" id="IPR052017">
    <property type="entry name" value="TSUP"/>
</dbReference>
<comment type="subcellular location">
    <subcellularLocation>
        <location evidence="1 8">Cell membrane</location>
        <topology evidence="1 8">Multi-pass membrane protein</topology>
    </subcellularLocation>
</comment>
<proteinExistence type="inferred from homology"/>
<keyword evidence="6 8" id="KW-1133">Transmembrane helix</keyword>
<feature type="transmembrane region" description="Helical" evidence="8">
    <location>
        <begin position="96"/>
        <end position="115"/>
    </location>
</feature>
<evidence type="ECO:0000313" key="9">
    <source>
        <dbReference type="EMBL" id="CAB3865229.1"/>
    </source>
</evidence>
<keyword evidence="10" id="KW-1185">Reference proteome</keyword>
<feature type="transmembrane region" description="Helical" evidence="8">
    <location>
        <begin position="228"/>
        <end position="247"/>
    </location>
</feature>
<evidence type="ECO:0000256" key="3">
    <source>
        <dbReference type="ARBA" id="ARBA00022448"/>
    </source>
</evidence>
<keyword evidence="4 8" id="KW-1003">Cell membrane</keyword>
<feature type="transmembrane region" description="Helical" evidence="8">
    <location>
        <begin position="42"/>
        <end position="62"/>
    </location>
</feature>
<evidence type="ECO:0000256" key="1">
    <source>
        <dbReference type="ARBA" id="ARBA00004651"/>
    </source>
</evidence>
<dbReference type="GO" id="GO:0005886">
    <property type="term" value="C:plasma membrane"/>
    <property type="evidence" value="ECO:0007669"/>
    <property type="project" value="UniProtKB-SubCell"/>
</dbReference>
<feature type="transmembrane region" description="Helical" evidence="8">
    <location>
        <begin position="167"/>
        <end position="189"/>
    </location>
</feature>
<dbReference type="Proteomes" id="UP000494117">
    <property type="component" value="Unassembled WGS sequence"/>
</dbReference>
<dbReference type="InterPro" id="IPR002781">
    <property type="entry name" value="TM_pro_TauE-like"/>
</dbReference>
<feature type="transmembrane region" description="Helical" evidence="8">
    <location>
        <begin position="127"/>
        <end position="147"/>
    </location>
</feature>
<comment type="similarity">
    <text evidence="2 8">Belongs to the 4-toluene sulfonate uptake permease (TSUP) (TC 2.A.102) family.</text>
</comment>
<dbReference type="PANTHER" id="PTHR30269">
    <property type="entry name" value="TRANSMEMBRANE PROTEIN YFCA"/>
    <property type="match status" value="1"/>
</dbReference>
<dbReference type="AlphaFoldDB" id="A0A6S7CV56"/>
<reference evidence="9 10" key="1">
    <citation type="submission" date="2020-04" db="EMBL/GenBank/DDBJ databases">
        <authorList>
            <person name="De Canck E."/>
        </authorList>
    </citation>
    <scope>NUCLEOTIDE SEQUENCE [LARGE SCALE GENOMIC DNA]</scope>
    <source>
        <strain evidence="9 10">LMG 26858</strain>
    </source>
</reference>
<evidence type="ECO:0000256" key="8">
    <source>
        <dbReference type="RuleBase" id="RU363041"/>
    </source>
</evidence>
<protein>
    <recommendedName>
        <fullName evidence="8">Probable membrane transporter protein</fullName>
    </recommendedName>
</protein>
<accession>A0A6S7CV56</accession>
<gene>
    <name evidence="9" type="ORF">LMG26858_02432</name>
</gene>
<evidence type="ECO:0000256" key="7">
    <source>
        <dbReference type="ARBA" id="ARBA00023136"/>
    </source>
</evidence>
<dbReference type="Pfam" id="PF01925">
    <property type="entry name" value="TauE"/>
    <property type="match status" value="1"/>
</dbReference>
<keyword evidence="5 8" id="KW-0812">Transmembrane</keyword>
<evidence type="ECO:0000256" key="2">
    <source>
        <dbReference type="ARBA" id="ARBA00009142"/>
    </source>
</evidence>
<evidence type="ECO:0000313" key="10">
    <source>
        <dbReference type="Proteomes" id="UP000494117"/>
    </source>
</evidence>
<feature type="transmembrane region" description="Helical" evidence="8">
    <location>
        <begin position="71"/>
        <end position="90"/>
    </location>
</feature>
<feature type="transmembrane region" description="Helical" evidence="8">
    <location>
        <begin position="7"/>
        <end position="36"/>
    </location>
</feature>
<evidence type="ECO:0000256" key="4">
    <source>
        <dbReference type="ARBA" id="ARBA00022475"/>
    </source>
</evidence>
<feature type="transmembrane region" description="Helical" evidence="8">
    <location>
        <begin position="196"/>
        <end position="216"/>
    </location>
</feature>
<name>A0A6S7CV56_9BURK</name>
<keyword evidence="3" id="KW-0813">Transport</keyword>
<evidence type="ECO:0000256" key="6">
    <source>
        <dbReference type="ARBA" id="ARBA00022989"/>
    </source>
</evidence>